<sequence length="289" mass="32876">MSIMPISSNWRITVQKSTIDIFKEHFCYTHESTKRKIELDKSDIEKEISNAKFYQDGAKIVRPIVAENQEIPRIEVVDDDCLSYALDLKKKGMNPVVLNMANPEVPGYLYGAAAQEENLFRRTNLFQYHDTKWYPLPNAGGIYSPNALVIKDNEQKEYELLLNHLSLKTLAALCDPELVRDSEGRETMTPEGKELTRHKIRAILNIGLDNGHDSIVLSAFGCGAFCNPPATMAQLFREIITNEYAGGVNLPKTYRHIGFAIFDDEMSRLLKGDEGNLPPFKKIFDNFIW</sequence>
<dbReference type="EMBL" id="CAJVPT010018940">
    <property type="protein sequence ID" value="CAG8638054.1"/>
    <property type="molecule type" value="Genomic_DNA"/>
</dbReference>
<comment type="caution">
    <text evidence="1">The sequence shown here is derived from an EMBL/GenBank/DDBJ whole genome shotgun (WGS) entry which is preliminary data.</text>
</comment>
<organism evidence="1 2">
    <name type="scientific">Acaulospora colombiana</name>
    <dbReference type="NCBI Taxonomy" id="27376"/>
    <lineage>
        <taxon>Eukaryota</taxon>
        <taxon>Fungi</taxon>
        <taxon>Fungi incertae sedis</taxon>
        <taxon>Mucoromycota</taxon>
        <taxon>Glomeromycotina</taxon>
        <taxon>Glomeromycetes</taxon>
        <taxon>Diversisporales</taxon>
        <taxon>Acaulosporaceae</taxon>
        <taxon>Acaulospora</taxon>
    </lineage>
</organism>
<gene>
    <name evidence="1" type="ORF">ACOLOM_LOCUS7853</name>
</gene>
<keyword evidence="2" id="KW-1185">Reference proteome</keyword>
<accession>A0ACA9N7E6</accession>
<name>A0ACA9N7E6_9GLOM</name>
<dbReference type="Proteomes" id="UP000789525">
    <property type="component" value="Unassembled WGS sequence"/>
</dbReference>
<reference evidence="1" key="1">
    <citation type="submission" date="2021-06" db="EMBL/GenBank/DDBJ databases">
        <authorList>
            <person name="Kallberg Y."/>
            <person name="Tangrot J."/>
            <person name="Rosling A."/>
        </authorList>
    </citation>
    <scope>NUCLEOTIDE SEQUENCE</scope>
    <source>
        <strain evidence="1">CL356</strain>
    </source>
</reference>
<evidence type="ECO:0000313" key="2">
    <source>
        <dbReference type="Proteomes" id="UP000789525"/>
    </source>
</evidence>
<evidence type="ECO:0000313" key="1">
    <source>
        <dbReference type="EMBL" id="CAG8638054.1"/>
    </source>
</evidence>
<protein>
    <submittedName>
        <fullName evidence="1">1208_t:CDS:1</fullName>
    </submittedName>
</protein>
<proteinExistence type="predicted"/>